<reference evidence="2 3" key="1">
    <citation type="journal article" date="2022" name="bioRxiv">
        <title>Genomics of Preaxostyla Flagellates Illuminates Evolutionary Transitions and the Path Towards Mitochondrial Loss.</title>
        <authorList>
            <person name="Novak L.V.F."/>
            <person name="Treitli S.C."/>
            <person name="Pyrih J."/>
            <person name="Halakuc P."/>
            <person name="Pipaliya S.V."/>
            <person name="Vacek V."/>
            <person name="Brzon O."/>
            <person name="Soukal P."/>
            <person name="Eme L."/>
            <person name="Dacks J.B."/>
            <person name="Karnkowska A."/>
            <person name="Elias M."/>
            <person name="Hampl V."/>
        </authorList>
    </citation>
    <scope>NUCLEOTIDE SEQUENCE [LARGE SCALE GENOMIC DNA]</scope>
    <source>
        <strain evidence="2">NAU3</strain>
        <tissue evidence="2">Gut</tissue>
    </source>
</reference>
<keyword evidence="3" id="KW-1185">Reference proteome</keyword>
<dbReference type="EMBL" id="JARBJD010000034">
    <property type="protein sequence ID" value="KAK2958895.1"/>
    <property type="molecule type" value="Genomic_DNA"/>
</dbReference>
<dbReference type="Proteomes" id="UP001281761">
    <property type="component" value="Unassembled WGS sequence"/>
</dbReference>
<proteinExistence type="predicted"/>
<comment type="caution">
    <text evidence="2">The sequence shown here is derived from an EMBL/GenBank/DDBJ whole genome shotgun (WGS) entry which is preliminary data.</text>
</comment>
<accession>A0ABQ9Y5D0</accession>
<sequence>MLRDPVWLWTEIYRSPTRLTITDIEVTFTNCKFTNMKYTITGAFNEKLAGGSAISVYTSTYGKTTTISIVSCSFSKCSVESSSKVYAGCVYLYNLHTSSHSVDSCSFADWYPSTDSNSDQNGGGIGTYYTAAPLQITNTNFTLSGVTTNKNHGGFFASTAPTHLDHSTTIANCRFIGDAITTGFVVNINSTQYLQGSFSVTDSQIIDTNSQLVISKITFTSSSGFTRTKISNTSIGYISASCTTNPIHLVDCNLTQGSISFGGSTLMILFSGTNVTGKHFFSGSSNIYLYSTSHVVLHQCDFTDCSTTSTQYIIYSYRLPSLVVDTCSFTRCSGGYSTLNVEECYSFFYFCSFTNVTGSRASAVKLTKSYETFFDSCRFDLLESNNVLDVVAYSTADITCLNETSVIGCTSNRKMYVGIYWADGVELTSIDEIPVEAEKSEMRVGTWTTKPEEQVDEESTETEPTEEEDSEQQIQTFSSLSEALGSLQPSPITNVINFTDGVFIEPNVLSVSQIVEIVGTGSNVRDTHSTQLTTNGFISTSNGRLILHSLRLVPGVPSGHSKPKRGLLNTAST</sequence>
<evidence type="ECO:0008006" key="4">
    <source>
        <dbReference type="Google" id="ProtNLM"/>
    </source>
</evidence>
<gene>
    <name evidence="2" type="ORF">BLNAU_6144</name>
</gene>
<feature type="compositionally biased region" description="Acidic residues" evidence="1">
    <location>
        <begin position="454"/>
        <end position="471"/>
    </location>
</feature>
<evidence type="ECO:0000313" key="2">
    <source>
        <dbReference type="EMBL" id="KAK2958895.1"/>
    </source>
</evidence>
<organism evidence="2 3">
    <name type="scientific">Blattamonas nauphoetae</name>
    <dbReference type="NCBI Taxonomy" id="2049346"/>
    <lineage>
        <taxon>Eukaryota</taxon>
        <taxon>Metamonada</taxon>
        <taxon>Preaxostyla</taxon>
        <taxon>Oxymonadida</taxon>
        <taxon>Blattamonas</taxon>
    </lineage>
</organism>
<evidence type="ECO:0000313" key="3">
    <source>
        <dbReference type="Proteomes" id="UP001281761"/>
    </source>
</evidence>
<protein>
    <recommendedName>
        <fullName evidence="4">Right handed beta helix domain-containing protein</fullName>
    </recommendedName>
</protein>
<feature type="region of interest" description="Disordered" evidence="1">
    <location>
        <begin position="440"/>
        <end position="472"/>
    </location>
</feature>
<name>A0ABQ9Y5D0_9EUKA</name>
<evidence type="ECO:0000256" key="1">
    <source>
        <dbReference type="SAM" id="MobiDB-lite"/>
    </source>
</evidence>